<dbReference type="AlphaFoldDB" id="M5R8M8"/>
<feature type="repeat" description="WD" evidence="3">
    <location>
        <begin position="897"/>
        <end position="935"/>
    </location>
</feature>
<dbReference type="Proteomes" id="UP000011991">
    <property type="component" value="Unassembled WGS sequence"/>
</dbReference>
<organism evidence="5 6">
    <name type="scientific">Rhodopirellula maiorica SM1</name>
    <dbReference type="NCBI Taxonomy" id="1265738"/>
    <lineage>
        <taxon>Bacteria</taxon>
        <taxon>Pseudomonadati</taxon>
        <taxon>Planctomycetota</taxon>
        <taxon>Planctomycetia</taxon>
        <taxon>Pirellulales</taxon>
        <taxon>Pirellulaceae</taxon>
        <taxon>Novipirellula</taxon>
    </lineage>
</organism>
<dbReference type="Gene3D" id="2.130.10.10">
    <property type="entry name" value="YVTN repeat-like/Quinoprotein amine dehydrogenase"/>
    <property type="match status" value="7"/>
</dbReference>
<dbReference type="PRINTS" id="PR00320">
    <property type="entry name" value="GPROTEINBRPT"/>
</dbReference>
<gene>
    <name evidence="5" type="ORF">RMSM_07679</name>
</gene>
<feature type="region of interest" description="Disordered" evidence="4">
    <location>
        <begin position="744"/>
        <end position="770"/>
    </location>
</feature>
<evidence type="ECO:0000256" key="2">
    <source>
        <dbReference type="ARBA" id="ARBA00022737"/>
    </source>
</evidence>
<comment type="caution">
    <text evidence="5">The sequence shown here is derived from an EMBL/GenBank/DDBJ whole genome shotgun (WGS) entry which is preliminary data.</text>
</comment>
<dbReference type="PROSITE" id="PS00678">
    <property type="entry name" value="WD_REPEATS_1"/>
    <property type="match status" value="1"/>
</dbReference>
<feature type="repeat" description="WD" evidence="3">
    <location>
        <begin position="349"/>
        <end position="390"/>
    </location>
</feature>
<dbReference type="SUPFAM" id="SSF50998">
    <property type="entry name" value="Quinoprotein alcohol dehydrogenase-like"/>
    <property type="match status" value="3"/>
</dbReference>
<keyword evidence="1 3" id="KW-0853">WD repeat</keyword>
<evidence type="ECO:0000256" key="1">
    <source>
        <dbReference type="ARBA" id="ARBA00022574"/>
    </source>
</evidence>
<dbReference type="PROSITE" id="PS50294">
    <property type="entry name" value="WD_REPEATS_REGION"/>
    <property type="match status" value="4"/>
</dbReference>
<dbReference type="Pfam" id="PF00400">
    <property type="entry name" value="WD40"/>
    <property type="match status" value="10"/>
</dbReference>
<evidence type="ECO:0000313" key="5">
    <source>
        <dbReference type="EMBL" id="EMI15401.1"/>
    </source>
</evidence>
<dbReference type="PANTHER" id="PTHR44129">
    <property type="entry name" value="WD REPEAT-CONTAINING PROTEIN POP1"/>
    <property type="match status" value="1"/>
</dbReference>
<keyword evidence="2" id="KW-0677">Repeat</keyword>
<dbReference type="SUPFAM" id="SSF50978">
    <property type="entry name" value="WD40 repeat-like"/>
    <property type="match status" value="1"/>
</dbReference>
<dbReference type="PROSITE" id="PS50082">
    <property type="entry name" value="WD_REPEATS_2"/>
    <property type="match status" value="10"/>
</dbReference>
<reference evidence="5 6" key="1">
    <citation type="journal article" date="2013" name="Mar. Genomics">
        <title>Expression of sulfatases in Rhodopirellula baltica and the diversity of sulfatases in the genus Rhodopirellula.</title>
        <authorList>
            <person name="Wegner C.E."/>
            <person name="Richter-Heitmann T."/>
            <person name="Klindworth A."/>
            <person name="Klockow C."/>
            <person name="Richter M."/>
            <person name="Achstetter T."/>
            <person name="Glockner F.O."/>
            <person name="Harder J."/>
        </authorList>
    </citation>
    <scope>NUCLEOTIDE SEQUENCE [LARGE SCALE GENOMIC DNA]</scope>
    <source>
        <strain evidence="5 6">SM1</strain>
    </source>
</reference>
<feature type="repeat" description="WD" evidence="3">
    <location>
        <begin position="391"/>
        <end position="424"/>
    </location>
</feature>
<dbReference type="InterPro" id="IPR011047">
    <property type="entry name" value="Quinoprotein_ADH-like_sf"/>
</dbReference>
<feature type="compositionally biased region" description="Low complexity" evidence="4">
    <location>
        <begin position="32"/>
        <end position="41"/>
    </location>
</feature>
<dbReference type="PATRIC" id="fig|1265738.3.peg.7663"/>
<dbReference type="InterPro" id="IPR020472">
    <property type="entry name" value="WD40_PAC1"/>
</dbReference>
<feature type="repeat" description="WD" evidence="3">
    <location>
        <begin position="520"/>
        <end position="561"/>
    </location>
</feature>
<dbReference type="InterPro" id="IPR015943">
    <property type="entry name" value="WD40/YVTN_repeat-like_dom_sf"/>
</dbReference>
<dbReference type="OrthoDB" id="9765809at2"/>
<accession>M5R8M8</accession>
<keyword evidence="6" id="KW-1185">Reference proteome</keyword>
<protein>
    <submittedName>
        <fullName evidence="5">Uncharacterized protein</fullName>
    </submittedName>
</protein>
<dbReference type="SMART" id="SM00320">
    <property type="entry name" value="WD40"/>
    <property type="match status" value="16"/>
</dbReference>
<feature type="repeat" description="WD" evidence="3">
    <location>
        <begin position="610"/>
        <end position="651"/>
    </location>
</feature>
<dbReference type="InterPro" id="IPR050349">
    <property type="entry name" value="WD_LIS1/nudF_dynein_reg"/>
</dbReference>
<feature type="repeat" description="WD" evidence="3">
    <location>
        <begin position="1038"/>
        <end position="1073"/>
    </location>
</feature>
<dbReference type="InterPro" id="IPR019775">
    <property type="entry name" value="WD40_repeat_CS"/>
</dbReference>
<evidence type="ECO:0000256" key="4">
    <source>
        <dbReference type="SAM" id="MobiDB-lite"/>
    </source>
</evidence>
<evidence type="ECO:0000256" key="3">
    <source>
        <dbReference type="PROSITE-ProRule" id="PRU00221"/>
    </source>
</evidence>
<feature type="compositionally biased region" description="Basic and acidic residues" evidence="4">
    <location>
        <begin position="749"/>
        <end position="769"/>
    </location>
</feature>
<dbReference type="RefSeq" id="WP_008709364.1">
    <property type="nucleotide sequence ID" value="NZ_ANOG01001100.1"/>
</dbReference>
<proteinExistence type="predicted"/>
<feature type="repeat" description="WD" evidence="3">
    <location>
        <begin position="1102"/>
        <end position="1133"/>
    </location>
</feature>
<dbReference type="InterPro" id="IPR001680">
    <property type="entry name" value="WD40_rpt"/>
</dbReference>
<sequence>MAKARIDRNNFDKARETLRTIAERRTASGTESAASVDATASSDDRPLPWEYRWLLRQVSPSRSTLETAAPVVSLATDQSGRIAVAVLSDGTIVRSVLNNASEFVSQQPQRISSGSVVAVAISADAKQIALGMASGDIELWDASLQKSIGKLHGHTRAVSDMRFFGDTMLVSGSDDRTVRLWDMQSKTEQLDCWHITPVRQLDIAAEPGGASWLLAVASADASSGHIAVWRVRNTNNQWKTEGPGIFDHHGSPVSSVALARDGRLAASGDEQGRVLIWRPHTVTPIDYDAAISSAIQDIESAETQTSWGVPVNRSQPFTSVALSDPAFRPSSQKQADEPEYDSLALDPIEAAHRDVVRAIEFSYDGNKILTAADDYTIKLWQTQSRDLDLSLRGHGGWVTEAMFLNDQTDQILSSSMDRSLRTWKPQSYVGDSVATHLVAKSSDAASTADTPAAATRGLTRRQAHADEIWACRFSPDGKRLVTSSRDRTAKVLQIDSETLDLKAIGSVITDTTDNDRTTLREGTTSIVMSLAVDATRRRLYVGGADAVIRVWDIDRGTELGELLGTGLNQSFALSKSGKYVLTGSSSPEHKGWLFEVNLNGRAAPTRVYPLDKHTEAITAFAISDDDARLFTADRAGRGFVWDRESGQVIGKPIDLLLGNRINDARFTPDGKHILVASDDQLLSVFDLESRTRVGQMSHDGFVTSVSLSADGKFALTLSELTTQDRLQTSVHLWDLASGQGRQLQQSVLERSKRERANERSASKDTRSDQRIGSVAFADAGNTAMVTVVSRSNQPTRVDAWTIGPDLESATRTTSMELPAELAAAAAIKPIDDERFISLNGDGAFLWDVPKGTHVRSFRANAAVVQSSFSCDGNYIATGSRSIKIWHGETLQPLGKLEVAHDGPVRSVEFAQQHHHDGTPDYRLVSGGDDGFVRLWRWDPQTQQVSPLSEFEFGVPVRSVTFVADGSSLLACGAGGVAKLWKIESATNPHVFQRADSGNFVCVTASDDGRWIAAGSTESVAYLWQVPEPHQPLRAPIELRGHSQRVEDIAILQDASGEMRVFTAGEDQTVRVWDPRIDRFDRSEMASDENFSDAYLARELLLLEQHGSSVTAVDLTASGELLMTASRDGTVILWPAEITPR</sequence>
<name>M5R8M8_9BACT</name>
<feature type="repeat" description="WD" evidence="3">
    <location>
        <begin position="461"/>
        <end position="502"/>
    </location>
</feature>
<evidence type="ECO:0000313" key="6">
    <source>
        <dbReference type="Proteomes" id="UP000011991"/>
    </source>
</evidence>
<dbReference type="EMBL" id="ANOG01001100">
    <property type="protein sequence ID" value="EMI15401.1"/>
    <property type="molecule type" value="Genomic_DNA"/>
</dbReference>
<feature type="region of interest" description="Disordered" evidence="4">
    <location>
        <begin position="23"/>
        <end position="43"/>
    </location>
</feature>
<feature type="repeat" description="WD" evidence="3">
    <location>
        <begin position="151"/>
        <end position="191"/>
    </location>
</feature>
<feature type="repeat" description="WD" evidence="3">
    <location>
        <begin position="246"/>
        <end position="277"/>
    </location>
</feature>
<dbReference type="InterPro" id="IPR036322">
    <property type="entry name" value="WD40_repeat_dom_sf"/>
</dbReference>